<protein>
    <submittedName>
        <fullName evidence="1">Uncharacterized protein</fullName>
    </submittedName>
</protein>
<accession>A0AAN6PF75</accession>
<evidence type="ECO:0000313" key="1">
    <source>
        <dbReference type="EMBL" id="KAK4039864.1"/>
    </source>
</evidence>
<proteinExistence type="predicted"/>
<reference evidence="2" key="1">
    <citation type="journal article" date="2023" name="Mol. Phylogenet. Evol.">
        <title>Genome-scale phylogeny and comparative genomics of the fungal order Sordariales.</title>
        <authorList>
            <person name="Hensen N."/>
            <person name="Bonometti L."/>
            <person name="Westerberg I."/>
            <person name="Brannstrom I.O."/>
            <person name="Guillou S."/>
            <person name="Cros-Aarteil S."/>
            <person name="Calhoun S."/>
            <person name="Haridas S."/>
            <person name="Kuo A."/>
            <person name="Mondo S."/>
            <person name="Pangilinan J."/>
            <person name="Riley R."/>
            <person name="LaButti K."/>
            <person name="Andreopoulos B."/>
            <person name="Lipzen A."/>
            <person name="Chen C."/>
            <person name="Yan M."/>
            <person name="Daum C."/>
            <person name="Ng V."/>
            <person name="Clum A."/>
            <person name="Steindorff A."/>
            <person name="Ohm R.A."/>
            <person name="Martin F."/>
            <person name="Silar P."/>
            <person name="Natvig D.O."/>
            <person name="Lalanne C."/>
            <person name="Gautier V."/>
            <person name="Ament-Velasquez S.L."/>
            <person name="Kruys A."/>
            <person name="Hutchinson M.I."/>
            <person name="Powell A.J."/>
            <person name="Barry K."/>
            <person name="Miller A.N."/>
            <person name="Grigoriev I.V."/>
            <person name="Debuchy R."/>
            <person name="Gladieux P."/>
            <person name="Hiltunen Thoren M."/>
            <person name="Johannesson H."/>
        </authorList>
    </citation>
    <scope>NUCLEOTIDE SEQUENCE [LARGE SCALE GENOMIC DNA]</scope>
    <source>
        <strain evidence="2">CBS 284.82</strain>
    </source>
</reference>
<dbReference type="EMBL" id="MU854389">
    <property type="protein sequence ID" value="KAK4039864.1"/>
    <property type="molecule type" value="Genomic_DNA"/>
</dbReference>
<comment type="caution">
    <text evidence="1">The sequence shown here is derived from an EMBL/GenBank/DDBJ whole genome shotgun (WGS) entry which is preliminary data.</text>
</comment>
<evidence type="ECO:0000313" key="2">
    <source>
        <dbReference type="Proteomes" id="UP001303115"/>
    </source>
</evidence>
<sequence>MEIARAMLPCMPRRRGAQEGYTELVYDDKMAALYSDNEPYTQHDAMTYYDGDATDPITDYDNDYNEKHTPDVGRDVRTVEDVAAEVARLLWRAEWNDDALQGRISDAVGERRWNRKMVEECLDCVIEYVEQGRFEMGGAMCAALDRATDVADEEFAFPRRHPQSLDGFIAVVSVGVLAELQGAWVLELLGFGEVRGKQEMDGTGEIAMLTSDKIVFSPRFKSNSFAAWWAREYAAYIPEDSIYAYLNRMDMVEFED</sequence>
<dbReference type="AlphaFoldDB" id="A0AAN6PF75"/>
<keyword evidence="2" id="KW-1185">Reference proteome</keyword>
<dbReference type="Proteomes" id="UP001303115">
    <property type="component" value="Unassembled WGS sequence"/>
</dbReference>
<gene>
    <name evidence="1" type="ORF">C8A01DRAFT_16191</name>
</gene>
<organism evidence="1 2">
    <name type="scientific">Parachaetomium inaequale</name>
    <dbReference type="NCBI Taxonomy" id="2588326"/>
    <lineage>
        <taxon>Eukaryota</taxon>
        <taxon>Fungi</taxon>
        <taxon>Dikarya</taxon>
        <taxon>Ascomycota</taxon>
        <taxon>Pezizomycotina</taxon>
        <taxon>Sordariomycetes</taxon>
        <taxon>Sordariomycetidae</taxon>
        <taxon>Sordariales</taxon>
        <taxon>Chaetomiaceae</taxon>
        <taxon>Parachaetomium</taxon>
    </lineage>
</organism>
<name>A0AAN6PF75_9PEZI</name>